<dbReference type="Proteomes" id="UP000182836">
    <property type="component" value="Unassembled WGS sequence"/>
</dbReference>
<dbReference type="RefSeq" id="WP_080787978.1">
    <property type="nucleotide sequence ID" value="NZ_BJOA01000226.1"/>
</dbReference>
<name>A0A1G8MXM5_ANEMI</name>
<gene>
    <name evidence="1" type="ORF">SAMN04487909_1078</name>
</gene>
<sequence length="114" mass="13705">MKKLSNRKKVILDFIKKEIKRHEANYTSKRYRYRRGQKHSLKRGIQMFNFLTYLGRTVEVIYLNQNGELSQRKIRLLSVKGGKIRAYCFKRKSTRYFSVENVLAMRPVSEKRVS</sequence>
<reference evidence="1 2" key="1">
    <citation type="submission" date="2016-10" db="EMBL/GenBank/DDBJ databases">
        <authorList>
            <person name="de Groot N.N."/>
        </authorList>
    </citation>
    <scope>NUCLEOTIDE SEQUENCE [LARGE SCALE GENOMIC DNA]</scope>
    <source>
        <strain evidence="1 2">DSM 2895</strain>
    </source>
</reference>
<accession>A0A1G8MXM5</accession>
<organism evidence="1 2">
    <name type="scientific">Aneurinibacillus migulanus</name>
    <name type="common">Bacillus migulanus</name>
    <dbReference type="NCBI Taxonomy" id="47500"/>
    <lineage>
        <taxon>Bacteria</taxon>
        <taxon>Bacillati</taxon>
        <taxon>Bacillota</taxon>
        <taxon>Bacilli</taxon>
        <taxon>Bacillales</taxon>
        <taxon>Paenibacillaceae</taxon>
        <taxon>Aneurinibacillus group</taxon>
        <taxon>Aneurinibacillus</taxon>
    </lineage>
</organism>
<proteinExistence type="predicted"/>
<protein>
    <recommendedName>
        <fullName evidence="3">WYL domain-containing protein</fullName>
    </recommendedName>
</protein>
<dbReference type="EMBL" id="FNED01000007">
    <property type="protein sequence ID" value="SDI72577.1"/>
    <property type="molecule type" value="Genomic_DNA"/>
</dbReference>
<dbReference type="AlphaFoldDB" id="A0A1G8MXM5"/>
<evidence type="ECO:0008006" key="3">
    <source>
        <dbReference type="Google" id="ProtNLM"/>
    </source>
</evidence>
<evidence type="ECO:0000313" key="2">
    <source>
        <dbReference type="Proteomes" id="UP000182836"/>
    </source>
</evidence>
<evidence type="ECO:0000313" key="1">
    <source>
        <dbReference type="EMBL" id="SDI72577.1"/>
    </source>
</evidence>